<feature type="region of interest" description="Disordered" evidence="1">
    <location>
        <begin position="23"/>
        <end position="51"/>
    </location>
</feature>
<protein>
    <submittedName>
        <fullName evidence="2">Uncharacterized protein</fullName>
    </submittedName>
</protein>
<dbReference type="AlphaFoldDB" id="A0A2T7A4D7"/>
<evidence type="ECO:0000313" key="3">
    <source>
        <dbReference type="Proteomes" id="UP000244722"/>
    </source>
</evidence>
<organism evidence="2 3">
    <name type="scientific">Tuber borchii</name>
    <name type="common">White truffle</name>
    <dbReference type="NCBI Taxonomy" id="42251"/>
    <lineage>
        <taxon>Eukaryota</taxon>
        <taxon>Fungi</taxon>
        <taxon>Dikarya</taxon>
        <taxon>Ascomycota</taxon>
        <taxon>Pezizomycotina</taxon>
        <taxon>Pezizomycetes</taxon>
        <taxon>Pezizales</taxon>
        <taxon>Tuberaceae</taxon>
        <taxon>Tuber</taxon>
    </lineage>
</organism>
<name>A0A2T7A4D7_TUBBO</name>
<reference evidence="2 3" key="1">
    <citation type="submission" date="2017-04" db="EMBL/GenBank/DDBJ databases">
        <title>Draft genome sequence of Tuber borchii Vittad., a whitish edible truffle.</title>
        <authorList>
            <consortium name="DOE Joint Genome Institute"/>
            <person name="Murat C."/>
            <person name="Kuo A."/>
            <person name="Barry K.W."/>
            <person name="Clum A."/>
            <person name="Dockter R.B."/>
            <person name="Fauchery L."/>
            <person name="Iotti M."/>
            <person name="Kohler A."/>
            <person name="Labutti K."/>
            <person name="Lindquist E.A."/>
            <person name="Lipzen A."/>
            <person name="Ohm R.A."/>
            <person name="Wang M."/>
            <person name="Grigoriev I.V."/>
            <person name="Zambonelli A."/>
            <person name="Martin F.M."/>
        </authorList>
    </citation>
    <scope>NUCLEOTIDE SEQUENCE [LARGE SCALE GENOMIC DNA]</scope>
    <source>
        <strain evidence="2 3">Tbo3840</strain>
    </source>
</reference>
<keyword evidence="3" id="KW-1185">Reference proteome</keyword>
<accession>A0A2T7A4D7</accession>
<feature type="compositionally biased region" description="Polar residues" evidence="1">
    <location>
        <begin position="133"/>
        <end position="148"/>
    </location>
</feature>
<sequence length="243" mass="26856">MSTSESAVSPSSQFLVSESTIPAASSTHIPDIPGRTWEATTSLSPVSSQDHTQTMDFVEYVEWHEGMGGGRNRSPNTPPLIRLSPIPSQNQNDFYSDSDSDSASTYQESVSTTLAVSFQAQTIEPLDSDLSDSHANTPENHPTLPNQDQQSLVINNLLFHEAKTVVRTLWGYTNWSLRKIQRELNIPLSTVHRIGHQERTSSKNFPYPGRGRPCAINVAVKQLLMETATVNGHNRRLALSQVT</sequence>
<evidence type="ECO:0000256" key="1">
    <source>
        <dbReference type="SAM" id="MobiDB-lite"/>
    </source>
</evidence>
<feature type="region of interest" description="Disordered" evidence="1">
    <location>
        <begin position="128"/>
        <end position="148"/>
    </location>
</feature>
<feature type="compositionally biased region" description="Polar residues" evidence="1">
    <location>
        <begin position="38"/>
        <end position="51"/>
    </location>
</feature>
<feature type="region of interest" description="Disordered" evidence="1">
    <location>
        <begin position="66"/>
        <end position="107"/>
    </location>
</feature>
<feature type="compositionally biased region" description="Polar residues" evidence="1">
    <location>
        <begin position="86"/>
        <end position="95"/>
    </location>
</feature>
<proteinExistence type="predicted"/>
<dbReference type="EMBL" id="NESQ01000024">
    <property type="protein sequence ID" value="PUU82616.1"/>
    <property type="molecule type" value="Genomic_DNA"/>
</dbReference>
<comment type="caution">
    <text evidence="2">The sequence shown here is derived from an EMBL/GenBank/DDBJ whole genome shotgun (WGS) entry which is preliminary data.</text>
</comment>
<gene>
    <name evidence="2" type="ORF">B9Z19DRAFT_1061643</name>
</gene>
<dbReference type="Proteomes" id="UP000244722">
    <property type="component" value="Unassembled WGS sequence"/>
</dbReference>
<evidence type="ECO:0000313" key="2">
    <source>
        <dbReference type="EMBL" id="PUU82616.1"/>
    </source>
</evidence>